<keyword evidence="2" id="KW-0560">Oxidoreductase</keyword>
<dbReference type="InterPro" id="IPR013328">
    <property type="entry name" value="6PGD_dom2"/>
</dbReference>
<evidence type="ECO:0000256" key="1">
    <source>
        <dbReference type="ARBA" id="ARBA00009463"/>
    </source>
</evidence>
<comment type="similarity">
    <text evidence="1">Belongs to the 3-hydroxyacyl-CoA dehydrogenase family.</text>
</comment>
<evidence type="ECO:0000313" key="6">
    <source>
        <dbReference type="EMBL" id="QGX93832.1"/>
    </source>
</evidence>
<dbReference type="InterPro" id="IPR036291">
    <property type="entry name" value="NAD(P)-bd_dom_sf"/>
</dbReference>
<dbReference type="GO" id="GO:0006631">
    <property type="term" value="P:fatty acid metabolic process"/>
    <property type="evidence" value="ECO:0007669"/>
    <property type="project" value="InterPro"/>
</dbReference>
<dbReference type="OrthoDB" id="51300at2157"/>
<feature type="domain" description="3-hydroxyacyl-CoA dehydrogenase C-terminal" evidence="4">
    <location>
        <begin position="189"/>
        <end position="287"/>
    </location>
</feature>
<name>A0A6B9F3F7_9EURY</name>
<evidence type="ECO:0000256" key="2">
    <source>
        <dbReference type="ARBA" id="ARBA00023002"/>
    </source>
</evidence>
<dbReference type="AlphaFoldDB" id="A0A6B9F3F7"/>
<dbReference type="InterPro" id="IPR022694">
    <property type="entry name" value="3-OHacyl-CoA_DH"/>
</dbReference>
<dbReference type="Proteomes" id="UP000428325">
    <property type="component" value="Chromosome"/>
</dbReference>
<dbReference type="InterPro" id="IPR006108">
    <property type="entry name" value="3HC_DH_C"/>
</dbReference>
<dbReference type="RefSeq" id="WP_157688068.1">
    <property type="nucleotide sequence ID" value="NZ_CP034345.1"/>
</dbReference>
<dbReference type="GO" id="GO:0070403">
    <property type="term" value="F:NAD+ binding"/>
    <property type="evidence" value="ECO:0007669"/>
    <property type="project" value="InterPro"/>
</dbReference>
<dbReference type="PROSITE" id="PS00067">
    <property type="entry name" value="3HCDH"/>
    <property type="match status" value="1"/>
</dbReference>
<proteinExistence type="inferred from homology"/>
<sequence length="314" mass="34696">MTAQHTVAVIGAGDMGHGFATLFAVKGQTVTLIDHRESNLDDATERIHEVVSFLRAEGETDRDPDAVVEGIEFTTDVATGVADADLVLESVPEDLSIKQDTYREVAEHAPDTAVLASNTSGIPITDIADAIPEHAGRVVGCHWWYPPYLLPSVEVVRGEETTDETVDRVKGFLDAVDRKPVMVERDVPGFVWNRIQMAIFRESLHLVEEGVTSFEDIDRAIRDGYALRTAAIGPFETIDIAGLDLVRTVLDNLSPHLADDDEASHLFDEYLDEGRGGIHDGAGFYDYDRSPEEVTHDRDETVMALRRAREQLED</sequence>
<dbReference type="Pfam" id="PF02737">
    <property type="entry name" value="3HCDH_N"/>
    <property type="match status" value="1"/>
</dbReference>
<gene>
    <name evidence="6" type="ORF">EI982_03050</name>
</gene>
<dbReference type="InterPro" id="IPR006180">
    <property type="entry name" value="3-OHacyl-CoA_DH_CS"/>
</dbReference>
<dbReference type="SUPFAM" id="SSF48179">
    <property type="entry name" value="6-phosphogluconate dehydrogenase C-terminal domain-like"/>
    <property type="match status" value="1"/>
</dbReference>
<dbReference type="Gene3D" id="3.40.50.720">
    <property type="entry name" value="NAD(P)-binding Rossmann-like Domain"/>
    <property type="match status" value="1"/>
</dbReference>
<feature type="site" description="Important for catalytic activity" evidence="3">
    <location>
        <position position="142"/>
    </location>
</feature>
<keyword evidence="7" id="KW-1185">Reference proteome</keyword>
<dbReference type="PANTHER" id="PTHR48075:SF5">
    <property type="entry name" value="3-HYDROXYBUTYRYL-COA DEHYDROGENASE"/>
    <property type="match status" value="1"/>
</dbReference>
<evidence type="ECO:0000259" key="5">
    <source>
        <dbReference type="Pfam" id="PF02737"/>
    </source>
</evidence>
<dbReference type="Gene3D" id="1.10.1040.10">
    <property type="entry name" value="N-(1-d-carboxylethyl)-l-norvaline Dehydrogenase, domain 2"/>
    <property type="match status" value="1"/>
</dbReference>
<feature type="domain" description="3-hydroxyacyl-CoA dehydrogenase NAD binding" evidence="5">
    <location>
        <begin position="6"/>
        <end position="186"/>
    </location>
</feature>
<accession>A0A6B9F3F7</accession>
<organism evidence="6 7">
    <name type="scientific">Haloplanus rallus</name>
    <dbReference type="NCBI Taxonomy" id="1816183"/>
    <lineage>
        <taxon>Archaea</taxon>
        <taxon>Methanobacteriati</taxon>
        <taxon>Methanobacteriota</taxon>
        <taxon>Stenosarchaea group</taxon>
        <taxon>Halobacteria</taxon>
        <taxon>Halobacteriales</taxon>
        <taxon>Haloferacaceae</taxon>
        <taxon>Haloplanus</taxon>
    </lineage>
</organism>
<dbReference type="EMBL" id="CP034345">
    <property type="protein sequence ID" value="QGX93832.1"/>
    <property type="molecule type" value="Genomic_DNA"/>
</dbReference>
<reference evidence="6 7" key="1">
    <citation type="submission" date="2018-12" db="EMBL/GenBank/DDBJ databases">
        <title>Complete genome sequence of Haloplanus rallus MBLA0036.</title>
        <authorList>
            <person name="Nam Y.-d."/>
            <person name="Kang J."/>
            <person name="Chung W.-H."/>
            <person name="Park Y.S."/>
        </authorList>
    </citation>
    <scope>NUCLEOTIDE SEQUENCE [LARGE SCALE GENOMIC DNA]</scope>
    <source>
        <strain evidence="6 7">MBLA0036</strain>
    </source>
</reference>
<dbReference type="InterPro" id="IPR006176">
    <property type="entry name" value="3-OHacyl-CoA_DH_NAD-bd"/>
</dbReference>
<dbReference type="InterPro" id="IPR008927">
    <property type="entry name" value="6-PGluconate_DH-like_C_sf"/>
</dbReference>
<dbReference type="SUPFAM" id="SSF51735">
    <property type="entry name" value="NAD(P)-binding Rossmann-fold domains"/>
    <property type="match status" value="1"/>
</dbReference>
<evidence type="ECO:0000313" key="7">
    <source>
        <dbReference type="Proteomes" id="UP000428325"/>
    </source>
</evidence>
<dbReference type="GO" id="GO:0016616">
    <property type="term" value="F:oxidoreductase activity, acting on the CH-OH group of donors, NAD or NADP as acceptor"/>
    <property type="evidence" value="ECO:0007669"/>
    <property type="project" value="InterPro"/>
</dbReference>
<evidence type="ECO:0000256" key="3">
    <source>
        <dbReference type="PIRSR" id="PIRSR000105-1"/>
    </source>
</evidence>
<dbReference type="PANTHER" id="PTHR48075">
    <property type="entry name" value="3-HYDROXYACYL-COA DEHYDROGENASE FAMILY PROTEIN"/>
    <property type="match status" value="1"/>
</dbReference>
<dbReference type="GeneID" id="43368479"/>
<dbReference type="Pfam" id="PF00725">
    <property type="entry name" value="3HCDH"/>
    <property type="match status" value="1"/>
</dbReference>
<protein>
    <submittedName>
        <fullName evidence="6">3-hydroxyacyl-CoA dehydrogenase family protein</fullName>
    </submittedName>
</protein>
<dbReference type="PIRSF" id="PIRSF000105">
    <property type="entry name" value="HCDH"/>
    <property type="match status" value="1"/>
</dbReference>
<dbReference type="KEGG" id="hra:EI982_03050"/>
<evidence type="ECO:0000259" key="4">
    <source>
        <dbReference type="Pfam" id="PF00725"/>
    </source>
</evidence>